<dbReference type="EMBL" id="PQXH01000226">
    <property type="protein sequence ID" value="TGO08105.1"/>
    <property type="molecule type" value="Genomic_DNA"/>
</dbReference>
<dbReference type="AlphaFoldDB" id="A0A4Z1E7P2"/>
<comment type="caution">
    <text evidence="2">The sequence shown here is derived from an EMBL/GenBank/DDBJ whole genome shotgun (WGS) entry which is preliminary data.</text>
</comment>
<feature type="region of interest" description="Disordered" evidence="1">
    <location>
        <begin position="225"/>
        <end position="264"/>
    </location>
</feature>
<dbReference type="OrthoDB" id="3550218at2759"/>
<dbReference type="Proteomes" id="UP000297777">
    <property type="component" value="Unassembled WGS sequence"/>
</dbReference>
<reference evidence="2 3" key="1">
    <citation type="submission" date="2017-12" db="EMBL/GenBank/DDBJ databases">
        <title>Comparative genomics of Botrytis spp.</title>
        <authorList>
            <person name="Valero-Jimenez C.A."/>
            <person name="Tapia P."/>
            <person name="Veloso J."/>
            <person name="Silva-Moreno E."/>
            <person name="Staats M."/>
            <person name="Valdes J.H."/>
            <person name="Van Kan J.A.L."/>
        </authorList>
    </citation>
    <scope>NUCLEOTIDE SEQUENCE [LARGE SCALE GENOMIC DNA]</scope>
    <source>
        <strain evidence="2 3">Bt9001</strain>
    </source>
</reference>
<sequence length="345" mass="38379">MEKIAATDVVDLDSILAYAGRLSFVFHRYRLLSTENEHRIPSVIEEHISLLSSTIGTLNELLGLLKREDAGKTQNHVFSDGGLQFVNLLVEECAKVLGKIAPTATKAAQKVERKKTRKTANKAKENIIAPVVSTQLKLDEEKFLNDLETAVWHRVENDTHAYLERFKKIQLHLLLVYQVVSVGSLLGDLSSGKVDIEKIVLYHERINRTFDLVCRSSPSRRRKFRSSSSSAYTLSGSDSDSDLSSVISRRRPRPNSATYYPPPPPPFPLAGRCLPQPALRVVRTAPPAPSPAMAVMPRPPTPNSTSSPIFIDLNVSKFPETHPGFQPLPLPLFTTLSPFFKAHII</sequence>
<gene>
    <name evidence="2" type="ORF">BTUL_0226g00160</name>
</gene>
<protein>
    <submittedName>
        <fullName evidence="2">Uncharacterized protein</fullName>
    </submittedName>
</protein>
<proteinExistence type="predicted"/>
<feature type="compositionally biased region" description="Low complexity" evidence="1">
    <location>
        <begin position="226"/>
        <end position="247"/>
    </location>
</feature>
<evidence type="ECO:0000313" key="3">
    <source>
        <dbReference type="Proteomes" id="UP000297777"/>
    </source>
</evidence>
<organism evidence="2 3">
    <name type="scientific">Botrytis tulipae</name>
    <dbReference type="NCBI Taxonomy" id="87230"/>
    <lineage>
        <taxon>Eukaryota</taxon>
        <taxon>Fungi</taxon>
        <taxon>Dikarya</taxon>
        <taxon>Ascomycota</taxon>
        <taxon>Pezizomycotina</taxon>
        <taxon>Leotiomycetes</taxon>
        <taxon>Helotiales</taxon>
        <taxon>Sclerotiniaceae</taxon>
        <taxon>Botrytis</taxon>
    </lineage>
</organism>
<evidence type="ECO:0000313" key="2">
    <source>
        <dbReference type="EMBL" id="TGO08105.1"/>
    </source>
</evidence>
<keyword evidence="3" id="KW-1185">Reference proteome</keyword>
<name>A0A4Z1E7P2_9HELO</name>
<evidence type="ECO:0000256" key="1">
    <source>
        <dbReference type="SAM" id="MobiDB-lite"/>
    </source>
</evidence>
<accession>A0A4Z1E7P2</accession>